<reference evidence="2" key="1">
    <citation type="journal article" date="2017" name="Nat. Commun.">
        <title>The asparagus genome sheds light on the origin and evolution of a young Y chromosome.</title>
        <authorList>
            <person name="Harkess A."/>
            <person name="Zhou J."/>
            <person name="Xu C."/>
            <person name="Bowers J.E."/>
            <person name="Van der Hulst R."/>
            <person name="Ayyampalayam S."/>
            <person name="Mercati F."/>
            <person name="Riccardi P."/>
            <person name="McKain M.R."/>
            <person name="Kakrana A."/>
            <person name="Tang H."/>
            <person name="Ray J."/>
            <person name="Groenendijk J."/>
            <person name="Arikit S."/>
            <person name="Mathioni S.M."/>
            <person name="Nakano M."/>
            <person name="Shan H."/>
            <person name="Telgmann-Rauber A."/>
            <person name="Kanno A."/>
            <person name="Yue Z."/>
            <person name="Chen H."/>
            <person name="Li W."/>
            <person name="Chen Y."/>
            <person name="Xu X."/>
            <person name="Zhang Y."/>
            <person name="Luo S."/>
            <person name="Chen H."/>
            <person name="Gao J."/>
            <person name="Mao Z."/>
            <person name="Pires J.C."/>
            <person name="Luo M."/>
            <person name="Kudrna D."/>
            <person name="Wing R.A."/>
            <person name="Meyers B.C."/>
            <person name="Yi K."/>
            <person name="Kong H."/>
            <person name="Lavrijsen P."/>
            <person name="Sunseri F."/>
            <person name="Falavigna A."/>
            <person name="Ye Y."/>
            <person name="Leebens-Mack J.H."/>
            <person name="Chen G."/>
        </authorList>
    </citation>
    <scope>NUCLEOTIDE SEQUENCE [LARGE SCALE GENOMIC DNA]</scope>
    <source>
        <strain evidence="2">cv. DH0086</strain>
    </source>
</reference>
<proteinExistence type="predicted"/>
<evidence type="ECO:0000313" key="1">
    <source>
        <dbReference type="EMBL" id="ONK72770.1"/>
    </source>
</evidence>
<name>A0A5P1F8D6_ASPOF</name>
<evidence type="ECO:0000313" key="2">
    <source>
        <dbReference type="Proteomes" id="UP000243459"/>
    </source>
</evidence>
<protein>
    <submittedName>
        <fullName evidence="1">Uncharacterized protein</fullName>
    </submittedName>
</protein>
<accession>A0A5P1F8D6</accession>
<dbReference type="AlphaFoldDB" id="A0A5P1F8D6"/>
<dbReference type="Proteomes" id="UP000243459">
    <property type="component" value="Chromosome 4"/>
</dbReference>
<sequence>MSSSSQSIASNSMRKSWAEEVESAVPLLYQHRNLIPTSNLDRSLSSSRNLETILTPANNLDRSMNSAWNLEANSVLDDIPINDSVKNTKSAKDPLHENILNSACKLGNDSVPLEESDSAKASINPDVPKDQADILAPVALSMCSKGTGSNSEHIQERPTNMGSC</sequence>
<dbReference type="EMBL" id="CM007384">
    <property type="protein sequence ID" value="ONK72770.1"/>
    <property type="molecule type" value="Genomic_DNA"/>
</dbReference>
<keyword evidence="2" id="KW-1185">Reference proteome</keyword>
<organism evidence="1 2">
    <name type="scientific">Asparagus officinalis</name>
    <name type="common">Garden asparagus</name>
    <dbReference type="NCBI Taxonomy" id="4686"/>
    <lineage>
        <taxon>Eukaryota</taxon>
        <taxon>Viridiplantae</taxon>
        <taxon>Streptophyta</taxon>
        <taxon>Embryophyta</taxon>
        <taxon>Tracheophyta</taxon>
        <taxon>Spermatophyta</taxon>
        <taxon>Magnoliopsida</taxon>
        <taxon>Liliopsida</taxon>
        <taxon>Asparagales</taxon>
        <taxon>Asparagaceae</taxon>
        <taxon>Asparagoideae</taxon>
        <taxon>Asparagus</taxon>
    </lineage>
</organism>
<gene>
    <name evidence="1" type="ORF">A4U43_C04F23030</name>
</gene>
<dbReference type="Gramene" id="ONK72770">
    <property type="protein sequence ID" value="ONK72770"/>
    <property type="gene ID" value="A4U43_C04F23030"/>
</dbReference>